<evidence type="ECO:0000256" key="1">
    <source>
        <dbReference type="SAM" id="MobiDB-lite"/>
    </source>
</evidence>
<accession>A0A0C3ASZ3</accession>
<feature type="region of interest" description="Disordered" evidence="1">
    <location>
        <begin position="76"/>
        <end position="96"/>
    </location>
</feature>
<feature type="non-terminal residue" evidence="2">
    <location>
        <position position="96"/>
    </location>
</feature>
<protein>
    <submittedName>
        <fullName evidence="2">Uncharacterized protein</fullName>
    </submittedName>
</protein>
<evidence type="ECO:0000313" key="2">
    <source>
        <dbReference type="EMBL" id="KIM68067.1"/>
    </source>
</evidence>
<evidence type="ECO:0000313" key="3">
    <source>
        <dbReference type="Proteomes" id="UP000053989"/>
    </source>
</evidence>
<dbReference type="InParanoid" id="A0A0C3ASZ3"/>
<dbReference type="Proteomes" id="UP000053989">
    <property type="component" value="Unassembled WGS sequence"/>
</dbReference>
<name>A0A0C3ASZ3_9AGAM</name>
<dbReference type="EMBL" id="KN822010">
    <property type="protein sequence ID" value="KIM68067.1"/>
    <property type="molecule type" value="Genomic_DNA"/>
</dbReference>
<sequence length="96" mass="10880">MRVHQLSVADKALSVSRAADRRFNSCLPVEKPMRRQGQMRTSRDQQLDWVPAALVAHWLRTPELEVLTAAENCSFGRKRPTDSVPVHEFGDPKTVV</sequence>
<organism evidence="2 3">
    <name type="scientific">Scleroderma citrinum Foug A</name>
    <dbReference type="NCBI Taxonomy" id="1036808"/>
    <lineage>
        <taxon>Eukaryota</taxon>
        <taxon>Fungi</taxon>
        <taxon>Dikarya</taxon>
        <taxon>Basidiomycota</taxon>
        <taxon>Agaricomycotina</taxon>
        <taxon>Agaricomycetes</taxon>
        <taxon>Agaricomycetidae</taxon>
        <taxon>Boletales</taxon>
        <taxon>Sclerodermatineae</taxon>
        <taxon>Sclerodermataceae</taxon>
        <taxon>Scleroderma</taxon>
    </lineage>
</organism>
<dbReference type="AlphaFoldDB" id="A0A0C3ASZ3"/>
<keyword evidence="3" id="KW-1185">Reference proteome</keyword>
<reference evidence="3" key="2">
    <citation type="submission" date="2015-01" db="EMBL/GenBank/DDBJ databases">
        <title>Evolutionary Origins and Diversification of the Mycorrhizal Mutualists.</title>
        <authorList>
            <consortium name="DOE Joint Genome Institute"/>
            <consortium name="Mycorrhizal Genomics Consortium"/>
            <person name="Kohler A."/>
            <person name="Kuo A."/>
            <person name="Nagy L.G."/>
            <person name="Floudas D."/>
            <person name="Copeland A."/>
            <person name="Barry K.W."/>
            <person name="Cichocki N."/>
            <person name="Veneault-Fourrey C."/>
            <person name="LaButti K."/>
            <person name="Lindquist E.A."/>
            <person name="Lipzen A."/>
            <person name="Lundell T."/>
            <person name="Morin E."/>
            <person name="Murat C."/>
            <person name="Riley R."/>
            <person name="Ohm R."/>
            <person name="Sun H."/>
            <person name="Tunlid A."/>
            <person name="Henrissat B."/>
            <person name="Grigoriev I.V."/>
            <person name="Hibbett D.S."/>
            <person name="Martin F."/>
        </authorList>
    </citation>
    <scope>NUCLEOTIDE SEQUENCE [LARGE SCALE GENOMIC DNA]</scope>
    <source>
        <strain evidence="3">Foug A</strain>
    </source>
</reference>
<reference evidence="2 3" key="1">
    <citation type="submission" date="2014-04" db="EMBL/GenBank/DDBJ databases">
        <authorList>
            <consortium name="DOE Joint Genome Institute"/>
            <person name="Kuo A."/>
            <person name="Kohler A."/>
            <person name="Nagy L.G."/>
            <person name="Floudas D."/>
            <person name="Copeland A."/>
            <person name="Barry K.W."/>
            <person name="Cichocki N."/>
            <person name="Veneault-Fourrey C."/>
            <person name="LaButti K."/>
            <person name="Lindquist E.A."/>
            <person name="Lipzen A."/>
            <person name="Lundell T."/>
            <person name="Morin E."/>
            <person name="Murat C."/>
            <person name="Sun H."/>
            <person name="Tunlid A."/>
            <person name="Henrissat B."/>
            <person name="Grigoriev I.V."/>
            <person name="Hibbett D.S."/>
            <person name="Martin F."/>
            <person name="Nordberg H.P."/>
            <person name="Cantor M.N."/>
            <person name="Hua S.X."/>
        </authorList>
    </citation>
    <scope>NUCLEOTIDE SEQUENCE [LARGE SCALE GENOMIC DNA]</scope>
    <source>
        <strain evidence="2 3">Foug A</strain>
    </source>
</reference>
<dbReference type="HOGENOM" id="CLU_2365396_0_0_1"/>
<gene>
    <name evidence="2" type="ORF">SCLCIDRAFT_1209447</name>
</gene>
<proteinExistence type="predicted"/>